<dbReference type="Proteomes" id="UP000772181">
    <property type="component" value="Unassembled WGS sequence"/>
</dbReference>
<dbReference type="EMBL" id="JACQWF010000210">
    <property type="protein sequence ID" value="MBI4595640.1"/>
    <property type="molecule type" value="Genomic_DNA"/>
</dbReference>
<dbReference type="NCBIfam" id="TIGR00778">
    <property type="entry name" value="ahpD_dom"/>
    <property type="match status" value="1"/>
</dbReference>
<dbReference type="InterPro" id="IPR010195">
    <property type="entry name" value="Uncharacterised_peroxidase-rel"/>
</dbReference>
<dbReference type="Pfam" id="PF02627">
    <property type="entry name" value="CMD"/>
    <property type="match status" value="1"/>
</dbReference>
<proteinExistence type="predicted"/>
<keyword evidence="2" id="KW-0575">Peroxidase</keyword>
<gene>
    <name evidence="2" type="ORF">HY730_04585</name>
</gene>
<sequence>MARITGFEAKAVSGETKAILKEIEGAFGMVPNLFRTYAHHAPLLKANWNKVKAVMMEGVLGPKVKQTIAVLVSKDNGCNYCVAAHTGALKAIGVSDEELRVIEENLEKADFSAKEKALIGFARRANSSPLKITDAEFESLRRTGTSDAEIVEALGVMELFTAFNKFLDALQVELDF</sequence>
<reference evidence="2" key="1">
    <citation type="submission" date="2020-07" db="EMBL/GenBank/DDBJ databases">
        <title>Huge and variable diversity of episymbiotic CPR bacteria and DPANN archaea in groundwater ecosystems.</title>
        <authorList>
            <person name="He C.Y."/>
            <person name="Keren R."/>
            <person name="Whittaker M."/>
            <person name="Farag I.F."/>
            <person name="Doudna J."/>
            <person name="Cate J.H.D."/>
            <person name="Banfield J.F."/>
        </authorList>
    </citation>
    <scope>NUCLEOTIDE SEQUENCE</scope>
    <source>
        <strain evidence="2">NC_groundwater_1482_Ag_S-0.65um_47_24</strain>
    </source>
</reference>
<organism evidence="2 3">
    <name type="scientific">Tectimicrobiota bacterium</name>
    <dbReference type="NCBI Taxonomy" id="2528274"/>
    <lineage>
        <taxon>Bacteria</taxon>
        <taxon>Pseudomonadati</taxon>
        <taxon>Nitrospinota/Tectimicrobiota group</taxon>
        <taxon>Candidatus Tectimicrobiota</taxon>
    </lineage>
</organism>
<protein>
    <submittedName>
        <fullName evidence="2">Peroxidase-related enzyme</fullName>
    </submittedName>
</protein>
<accession>A0A933GN78</accession>
<dbReference type="InterPro" id="IPR003779">
    <property type="entry name" value="CMD-like"/>
</dbReference>
<evidence type="ECO:0000313" key="2">
    <source>
        <dbReference type="EMBL" id="MBI4595640.1"/>
    </source>
</evidence>
<evidence type="ECO:0000259" key="1">
    <source>
        <dbReference type="Pfam" id="PF02627"/>
    </source>
</evidence>
<feature type="domain" description="Carboxymuconolactone decarboxylase-like" evidence="1">
    <location>
        <begin position="44"/>
        <end position="123"/>
    </location>
</feature>
<dbReference type="PANTHER" id="PTHR35446:SF2">
    <property type="entry name" value="CARBOXYMUCONOLACTONE DECARBOXYLASE-LIKE DOMAIN-CONTAINING PROTEIN"/>
    <property type="match status" value="1"/>
</dbReference>
<dbReference type="PANTHER" id="PTHR35446">
    <property type="entry name" value="SI:CH211-175M2.5"/>
    <property type="match status" value="1"/>
</dbReference>
<comment type="caution">
    <text evidence="2">The sequence shown here is derived from an EMBL/GenBank/DDBJ whole genome shotgun (WGS) entry which is preliminary data.</text>
</comment>
<evidence type="ECO:0000313" key="3">
    <source>
        <dbReference type="Proteomes" id="UP000772181"/>
    </source>
</evidence>
<dbReference type="Gene3D" id="1.20.1290.10">
    <property type="entry name" value="AhpD-like"/>
    <property type="match status" value="1"/>
</dbReference>
<dbReference type="InterPro" id="IPR029032">
    <property type="entry name" value="AhpD-like"/>
</dbReference>
<keyword evidence="2" id="KW-0560">Oxidoreductase</keyword>
<name>A0A933GN78_UNCTE</name>
<dbReference type="SUPFAM" id="SSF69118">
    <property type="entry name" value="AhpD-like"/>
    <property type="match status" value="1"/>
</dbReference>
<dbReference type="GO" id="GO:0051920">
    <property type="term" value="F:peroxiredoxin activity"/>
    <property type="evidence" value="ECO:0007669"/>
    <property type="project" value="InterPro"/>
</dbReference>
<dbReference type="NCBIfam" id="TIGR01926">
    <property type="entry name" value="peroxid_rel"/>
    <property type="match status" value="1"/>
</dbReference>
<dbReference type="InterPro" id="IPR004675">
    <property type="entry name" value="AhpD_core"/>
</dbReference>
<dbReference type="AlphaFoldDB" id="A0A933GN78"/>